<dbReference type="EMBL" id="CAJHJT010000023">
    <property type="protein sequence ID" value="CAD7001352.1"/>
    <property type="molecule type" value="Genomic_DNA"/>
</dbReference>
<accession>A0A811UQA0</accession>
<keyword evidence="2" id="KW-1185">Reference proteome</keyword>
<comment type="caution">
    <text evidence="1">The sequence shown here is derived from an EMBL/GenBank/DDBJ whole genome shotgun (WGS) entry which is preliminary data.</text>
</comment>
<gene>
    <name evidence="1" type="ORF">CCAP1982_LOCUS9849</name>
</gene>
<name>A0A811UQA0_CERCA</name>
<sequence>MRLLPRRDLVAIQAATKEEEGITVNILVASAYFPGVSNIISTLESELLIDYCEKERAPISNDIHVANVGCTRTFVIRNWKEVLDITIENIWSESMISQWMVRNPRKTDWIPYKVLLDLNINSSTQTNKEPVLKGRAEH</sequence>
<dbReference type="Proteomes" id="UP000606786">
    <property type="component" value="Unassembled WGS sequence"/>
</dbReference>
<organism evidence="1 2">
    <name type="scientific">Ceratitis capitata</name>
    <name type="common">Mediterranean fruit fly</name>
    <name type="synonym">Tephritis capitata</name>
    <dbReference type="NCBI Taxonomy" id="7213"/>
    <lineage>
        <taxon>Eukaryota</taxon>
        <taxon>Metazoa</taxon>
        <taxon>Ecdysozoa</taxon>
        <taxon>Arthropoda</taxon>
        <taxon>Hexapoda</taxon>
        <taxon>Insecta</taxon>
        <taxon>Pterygota</taxon>
        <taxon>Neoptera</taxon>
        <taxon>Endopterygota</taxon>
        <taxon>Diptera</taxon>
        <taxon>Brachycera</taxon>
        <taxon>Muscomorpha</taxon>
        <taxon>Tephritoidea</taxon>
        <taxon>Tephritidae</taxon>
        <taxon>Ceratitis</taxon>
        <taxon>Ceratitis</taxon>
    </lineage>
</organism>
<proteinExistence type="predicted"/>
<evidence type="ECO:0000313" key="2">
    <source>
        <dbReference type="Proteomes" id="UP000606786"/>
    </source>
</evidence>
<dbReference type="AlphaFoldDB" id="A0A811UQA0"/>
<evidence type="ECO:0000313" key="1">
    <source>
        <dbReference type="EMBL" id="CAD7001352.1"/>
    </source>
</evidence>
<protein>
    <submittedName>
        <fullName evidence="1">(Mediterranean fruit fly) hypothetical protein</fullName>
    </submittedName>
</protein>
<reference evidence="1" key="1">
    <citation type="submission" date="2020-11" db="EMBL/GenBank/DDBJ databases">
        <authorList>
            <person name="Whitehead M."/>
        </authorList>
    </citation>
    <scope>NUCLEOTIDE SEQUENCE</scope>
    <source>
        <strain evidence="1">EGII</strain>
    </source>
</reference>